<dbReference type="InterPro" id="IPR036318">
    <property type="entry name" value="FAD-bd_PCMH-like_sf"/>
</dbReference>
<evidence type="ECO:0000256" key="8">
    <source>
        <dbReference type="ARBA" id="ARBA00023136"/>
    </source>
</evidence>
<dbReference type="Gene3D" id="3.30.465.10">
    <property type="match status" value="1"/>
</dbReference>
<name>A0A7W3JJ39_9MICO</name>
<comment type="caution">
    <text evidence="16">The sequence shown here is derived from an EMBL/GenBank/DDBJ whole genome shotgun (WGS) entry which is preliminary data.</text>
</comment>
<dbReference type="PANTHER" id="PTHR43099:SF5">
    <property type="entry name" value="HLYC_CORC FAMILY TRANSPORTER"/>
    <property type="match status" value="1"/>
</dbReference>
<comment type="similarity">
    <text evidence="2">Belongs to the UPF0053 family.</text>
</comment>
<keyword evidence="8 10" id="KW-0472">Membrane</keyword>
<dbReference type="InterPro" id="IPR002550">
    <property type="entry name" value="CNNM"/>
</dbReference>
<feature type="transmembrane region" description="Helical" evidence="12">
    <location>
        <begin position="6"/>
        <end position="30"/>
    </location>
</feature>
<dbReference type="EMBL" id="JACGWW010000002">
    <property type="protein sequence ID" value="MBA8813816.1"/>
    <property type="molecule type" value="Genomic_DNA"/>
</dbReference>
<dbReference type="SUPFAM" id="SSF56176">
    <property type="entry name" value="FAD-binding/transporter-associated domain-like"/>
    <property type="match status" value="1"/>
</dbReference>
<evidence type="ECO:0000256" key="5">
    <source>
        <dbReference type="ARBA" id="ARBA00022737"/>
    </source>
</evidence>
<dbReference type="GO" id="GO:0005886">
    <property type="term" value="C:plasma membrane"/>
    <property type="evidence" value="ECO:0007669"/>
    <property type="project" value="UniProtKB-SubCell"/>
</dbReference>
<dbReference type="PROSITE" id="PS51846">
    <property type="entry name" value="CNNM"/>
    <property type="match status" value="1"/>
</dbReference>
<keyword evidence="7 9" id="KW-0129">CBS domain</keyword>
<reference evidence="16 18" key="2">
    <citation type="submission" date="2020-07" db="EMBL/GenBank/DDBJ databases">
        <title>Sequencing the genomes of 1000 actinobacteria strains.</title>
        <authorList>
            <person name="Klenk H.-P."/>
        </authorList>
    </citation>
    <scope>NUCLEOTIDE SEQUENCE [LARGE SCALE GENOMIC DNA]</scope>
    <source>
        <strain evidence="16 18">DSM 10309</strain>
    </source>
</reference>
<keyword evidence="4 10" id="KW-0812">Transmembrane</keyword>
<evidence type="ECO:0000313" key="15">
    <source>
        <dbReference type="EMBL" id="GEK82211.1"/>
    </source>
</evidence>
<feature type="domain" description="CNNM transmembrane" evidence="14">
    <location>
        <begin position="1"/>
        <end position="203"/>
    </location>
</feature>
<evidence type="ECO:0000259" key="14">
    <source>
        <dbReference type="PROSITE" id="PS51846"/>
    </source>
</evidence>
<evidence type="ECO:0000256" key="3">
    <source>
        <dbReference type="ARBA" id="ARBA00022475"/>
    </source>
</evidence>
<feature type="transmembrane region" description="Helical" evidence="12">
    <location>
        <begin position="99"/>
        <end position="124"/>
    </location>
</feature>
<dbReference type="RefSeq" id="WP_146852672.1">
    <property type="nucleotide sequence ID" value="NZ_BAAAHR010000003.1"/>
</dbReference>
<evidence type="ECO:0000313" key="16">
    <source>
        <dbReference type="EMBL" id="MBA8813816.1"/>
    </source>
</evidence>
<evidence type="ECO:0000256" key="2">
    <source>
        <dbReference type="ARBA" id="ARBA00006337"/>
    </source>
</evidence>
<evidence type="ECO:0000256" key="4">
    <source>
        <dbReference type="ARBA" id="ARBA00022692"/>
    </source>
</evidence>
<dbReference type="AlphaFoldDB" id="A0A7W3JJ39"/>
<dbReference type="GO" id="GO:0050660">
    <property type="term" value="F:flavin adenine dinucleotide binding"/>
    <property type="evidence" value="ECO:0007669"/>
    <property type="project" value="InterPro"/>
</dbReference>
<dbReference type="Pfam" id="PF00571">
    <property type="entry name" value="CBS"/>
    <property type="match status" value="2"/>
</dbReference>
<dbReference type="EMBL" id="BJUV01000003">
    <property type="protein sequence ID" value="GEK82211.1"/>
    <property type="molecule type" value="Genomic_DNA"/>
</dbReference>
<dbReference type="PANTHER" id="PTHR43099">
    <property type="entry name" value="UPF0053 PROTEIN YRKA"/>
    <property type="match status" value="1"/>
</dbReference>
<feature type="transmembrane region" description="Helical" evidence="12">
    <location>
        <begin position="58"/>
        <end position="79"/>
    </location>
</feature>
<dbReference type="OrthoDB" id="110231at2"/>
<dbReference type="Proteomes" id="UP000522688">
    <property type="component" value="Unassembled WGS sequence"/>
</dbReference>
<dbReference type="CDD" id="cd04590">
    <property type="entry name" value="CBS_pair_CorC_HlyC_assoc"/>
    <property type="match status" value="1"/>
</dbReference>
<reference evidence="15 17" key="1">
    <citation type="submission" date="2019-07" db="EMBL/GenBank/DDBJ databases">
        <title>Whole genome shotgun sequence of Frigoribacterium faeni NBRC 103066.</title>
        <authorList>
            <person name="Hosoyama A."/>
            <person name="Uohara A."/>
            <person name="Ohji S."/>
            <person name="Ichikawa N."/>
        </authorList>
    </citation>
    <scope>NUCLEOTIDE SEQUENCE [LARGE SCALE GENOMIC DNA]</scope>
    <source>
        <strain evidence="15 17">NBRC 103066</strain>
    </source>
</reference>
<feature type="domain" description="CBS" evidence="13">
    <location>
        <begin position="285"/>
        <end position="342"/>
    </location>
</feature>
<keyword evidence="3" id="KW-1003">Cell membrane</keyword>
<dbReference type="InterPro" id="IPR046342">
    <property type="entry name" value="CBS_dom_sf"/>
</dbReference>
<evidence type="ECO:0000256" key="7">
    <source>
        <dbReference type="ARBA" id="ARBA00023122"/>
    </source>
</evidence>
<dbReference type="Proteomes" id="UP000321154">
    <property type="component" value="Unassembled WGS sequence"/>
</dbReference>
<comment type="subcellular location">
    <subcellularLocation>
        <location evidence="1">Cell membrane</location>
        <topology evidence="1">Multi-pass membrane protein</topology>
    </subcellularLocation>
</comment>
<dbReference type="InterPro" id="IPR005170">
    <property type="entry name" value="Transptr-assoc_dom"/>
</dbReference>
<dbReference type="Gene3D" id="3.10.580.10">
    <property type="entry name" value="CBS-domain"/>
    <property type="match status" value="1"/>
</dbReference>
<evidence type="ECO:0000256" key="9">
    <source>
        <dbReference type="PROSITE-ProRule" id="PRU00703"/>
    </source>
</evidence>
<sequence>MDLDSLLNIGLVVLFVLIGGVFAGTEMAIVTLRESQVRAIEAQNERGRRIASLVRNPNTFLSAVQIGVTLAGFFSSAYGASTIAPDLEPLLVGLGLSEAAAGTVAFIGLTLVIAYLSLVFGELVPKRIAMQRSVAFTKVLAPPLNGLAKLMRPLIWLLSVSTNGVVRLLGLNPDDRAEEVSADEVRDLISSNTEIDSDSRAILTDVFRVDDRRVAEVMRPRPDVAFLTGATSASDGYRSVLELPHSRYPVVGDNRDDVLGFVHVRDLMGAVPAAGGGGATTVADITRPILALPGTTKVLAALSTMRADGHQIAVVIDEYGGTDGIITLEDLLEELVGEIYDEYDTGLGEHDVLEIGETRDVDGGLIVEELEEFVGVTLPDGQYETVGGYMFDVLGRLAVVGDTVTVDGVTLEVIEMDRYRIAKVRVSPLQHAHEPEPAGGAAHDAESTSRVAADGPQQK</sequence>
<evidence type="ECO:0000259" key="13">
    <source>
        <dbReference type="PROSITE" id="PS51371"/>
    </source>
</evidence>
<protein>
    <submittedName>
        <fullName evidence="15">Membrane protein</fullName>
    </submittedName>
    <submittedName>
        <fullName evidence="16">Putative hemolysin</fullName>
    </submittedName>
</protein>
<dbReference type="Pfam" id="PF03471">
    <property type="entry name" value="CorC_HlyC"/>
    <property type="match status" value="1"/>
</dbReference>
<keyword evidence="5" id="KW-0677">Repeat</keyword>
<dbReference type="PROSITE" id="PS51371">
    <property type="entry name" value="CBS"/>
    <property type="match status" value="2"/>
</dbReference>
<accession>A0A7W3JJ39</accession>
<dbReference type="SUPFAM" id="SSF54631">
    <property type="entry name" value="CBS-domain pair"/>
    <property type="match status" value="1"/>
</dbReference>
<evidence type="ECO:0000256" key="1">
    <source>
        <dbReference type="ARBA" id="ARBA00004651"/>
    </source>
</evidence>
<evidence type="ECO:0000313" key="18">
    <source>
        <dbReference type="Proteomes" id="UP000522688"/>
    </source>
</evidence>
<evidence type="ECO:0000256" key="11">
    <source>
        <dbReference type="SAM" id="MobiDB-lite"/>
    </source>
</evidence>
<dbReference type="Pfam" id="PF01595">
    <property type="entry name" value="CNNM"/>
    <property type="match status" value="1"/>
</dbReference>
<dbReference type="SMART" id="SM01091">
    <property type="entry name" value="CorC_HlyC"/>
    <property type="match status" value="1"/>
</dbReference>
<dbReference type="InterPro" id="IPR000644">
    <property type="entry name" value="CBS_dom"/>
</dbReference>
<feature type="domain" description="CBS" evidence="13">
    <location>
        <begin position="218"/>
        <end position="280"/>
    </location>
</feature>
<proteinExistence type="inferred from homology"/>
<dbReference type="InterPro" id="IPR016169">
    <property type="entry name" value="FAD-bd_PCMH_sub2"/>
</dbReference>
<evidence type="ECO:0000313" key="17">
    <source>
        <dbReference type="Proteomes" id="UP000321154"/>
    </source>
</evidence>
<evidence type="ECO:0000256" key="6">
    <source>
        <dbReference type="ARBA" id="ARBA00022989"/>
    </source>
</evidence>
<gene>
    <name evidence="16" type="ORF">FB463_002065</name>
    <name evidence="15" type="ORF">FFA01_05200</name>
</gene>
<evidence type="ECO:0000256" key="12">
    <source>
        <dbReference type="SAM" id="Phobius"/>
    </source>
</evidence>
<feature type="region of interest" description="Disordered" evidence="11">
    <location>
        <begin position="430"/>
        <end position="459"/>
    </location>
</feature>
<keyword evidence="6 10" id="KW-1133">Transmembrane helix</keyword>
<dbReference type="FunFam" id="3.10.580.10:FF:000002">
    <property type="entry name" value="Magnesium/cobalt efflux protein CorC"/>
    <property type="match status" value="1"/>
</dbReference>
<organism evidence="16 18">
    <name type="scientific">Frigoribacterium faeni</name>
    <dbReference type="NCBI Taxonomy" id="145483"/>
    <lineage>
        <taxon>Bacteria</taxon>
        <taxon>Bacillati</taxon>
        <taxon>Actinomycetota</taxon>
        <taxon>Actinomycetes</taxon>
        <taxon>Micrococcales</taxon>
        <taxon>Microbacteriaceae</taxon>
        <taxon>Frigoribacterium</taxon>
    </lineage>
</organism>
<evidence type="ECO:0000256" key="10">
    <source>
        <dbReference type="PROSITE-ProRule" id="PRU01193"/>
    </source>
</evidence>
<dbReference type="InterPro" id="IPR044751">
    <property type="entry name" value="Ion_transp-like_CBS"/>
</dbReference>
<keyword evidence="17" id="KW-1185">Reference proteome</keyword>
<dbReference type="InterPro" id="IPR051676">
    <property type="entry name" value="UPF0053_domain"/>
</dbReference>